<protein>
    <recommendedName>
        <fullName evidence="3">SWIM-type domain-containing protein</fullName>
    </recommendedName>
</protein>
<comment type="caution">
    <text evidence="1">The sequence shown here is derived from an EMBL/GenBank/DDBJ whole genome shotgun (WGS) entry which is preliminary data.</text>
</comment>
<keyword evidence="2" id="KW-1185">Reference proteome</keyword>
<gene>
    <name evidence="1" type="ORF">INT47_004389</name>
</gene>
<dbReference type="AlphaFoldDB" id="A0A8H7V1C1"/>
<dbReference type="OrthoDB" id="2289207at2759"/>
<accession>A0A8H7V1C1</accession>
<organism evidence="1 2">
    <name type="scientific">Mucor saturninus</name>
    <dbReference type="NCBI Taxonomy" id="64648"/>
    <lineage>
        <taxon>Eukaryota</taxon>
        <taxon>Fungi</taxon>
        <taxon>Fungi incertae sedis</taxon>
        <taxon>Mucoromycota</taxon>
        <taxon>Mucoromycotina</taxon>
        <taxon>Mucoromycetes</taxon>
        <taxon>Mucorales</taxon>
        <taxon>Mucorineae</taxon>
        <taxon>Mucoraceae</taxon>
        <taxon>Mucor</taxon>
    </lineage>
</organism>
<sequence length="593" mass="69175">MSNTLHTFPKFNSPIVSLKFSDKADFVHWYNEALMKQFHWVEIQTPNYLKDQLLQTQTITTKIPETRLYACQGQIRQKLEETLSDVDCKAKLLMHEMSDGSIVVGYYWKHSDRVINDMTELVASALPIDIQNWLEEHASTYMNWKAIKNLLRIIKRNPLELKIDKSSNSFPASLYNHYQDVQVIVDSRISKESKKSQTEADSISLWMGQLKSEDYVTLSLIGEGQQTFVLSWVSPWQKKLLQNAQDWGIDYIHNTYNLSGKEDKITHIFTIVVKDPATEKGVPVCFLVTDNEVTSALSLWFFWLRSNFKLQVKQIITDSFATEVFSIIASYNNNITVTMSHWHIEQAWETHIENHASEFKKFSSFIKYFEQNWVVKKELWCKAWREPTSFDFNNFMESYHAHLKPFYPGSVDPLRVDRLIYLLSQAVMTDYQQESSKALHGNSDRQLTEIEVEREKEALAIKYSKACTMVEHTGNKQYYKCKSVKKKDTAYDVKSHDGFLNFCDCEEAPSLCEHIFLVSRIYHLPFSLSKHRKATAVLDTERYLKMFVSTVRRVAHKFRNSPEQLALIKDILQEYLKSLDIVGTSHLPDLRQP</sequence>
<dbReference type="PANTHER" id="PTHR33977:SF1">
    <property type="entry name" value="ZINC ION BINDING PROTEIN"/>
    <property type="match status" value="1"/>
</dbReference>
<name>A0A8H7V1C1_9FUNG</name>
<evidence type="ECO:0000313" key="1">
    <source>
        <dbReference type="EMBL" id="KAG2201832.1"/>
    </source>
</evidence>
<evidence type="ECO:0008006" key="3">
    <source>
        <dbReference type="Google" id="ProtNLM"/>
    </source>
</evidence>
<dbReference type="Proteomes" id="UP000603453">
    <property type="component" value="Unassembled WGS sequence"/>
</dbReference>
<evidence type="ECO:0000313" key="2">
    <source>
        <dbReference type="Proteomes" id="UP000603453"/>
    </source>
</evidence>
<dbReference type="PANTHER" id="PTHR33977">
    <property type="entry name" value="ZINC ION BINDING PROTEIN"/>
    <property type="match status" value="1"/>
</dbReference>
<reference evidence="1" key="1">
    <citation type="submission" date="2020-12" db="EMBL/GenBank/DDBJ databases">
        <title>Metabolic potential, ecology and presence of endohyphal bacteria is reflected in genomic diversity of Mucoromycotina.</title>
        <authorList>
            <person name="Muszewska A."/>
            <person name="Okrasinska A."/>
            <person name="Steczkiewicz K."/>
            <person name="Drgas O."/>
            <person name="Orlowska M."/>
            <person name="Perlinska-Lenart U."/>
            <person name="Aleksandrzak-Piekarczyk T."/>
            <person name="Szatraj K."/>
            <person name="Zielenkiewicz U."/>
            <person name="Pilsyk S."/>
            <person name="Malc E."/>
            <person name="Mieczkowski P."/>
            <person name="Kruszewska J.S."/>
            <person name="Biernat P."/>
            <person name="Pawlowska J."/>
        </authorList>
    </citation>
    <scope>NUCLEOTIDE SEQUENCE</scope>
    <source>
        <strain evidence="1">WA0000017839</strain>
    </source>
</reference>
<dbReference type="EMBL" id="JAEPRD010000067">
    <property type="protein sequence ID" value="KAG2201832.1"/>
    <property type="molecule type" value="Genomic_DNA"/>
</dbReference>
<proteinExistence type="predicted"/>